<proteinExistence type="predicted"/>
<evidence type="ECO:0000313" key="3">
    <source>
        <dbReference type="Proteomes" id="UP000051913"/>
    </source>
</evidence>
<keyword evidence="1" id="KW-1133">Transmembrane helix</keyword>
<feature type="transmembrane region" description="Helical" evidence="1">
    <location>
        <begin position="373"/>
        <end position="397"/>
    </location>
</feature>
<feature type="transmembrane region" description="Helical" evidence="1">
    <location>
        <begin position="41"/>
        <end position="63"/>
    </location>
</feature>
<dbReference type="EMBL" id="LLXX01000143">
    <property type="protein sequence ID" value="KRR03144.1"/>
    <property type="molecule type" value="Genomic_DNA"/>
</dbReference>
<dbReference type="Proteomes" id="UP000051913">
    <property type="component" value="Unassembled WGS sequence"/>
</dbReference>
<sequence>MTIELIGIIALLIGIVGIFCEPAFIVSVFFCSTLLGSAAAFTLPALGGTNIQPAHLLLGFLAFKLIGKGGPNSMKEGLAIGRPGFWLMLSLIWSVLSAYFLPRIFAGQTFVFPARTTGYSLPLEPATSNLTQSIYLVGDFACFILLYGYAATRIGRRAMENAALLCVALNLVFAALDLLTFFTGTAELLSFIRNANYGLLNDTELAGFKRIVGSFIEASSFGAMTLGYFAFSGKLWLEGVHPRLTLILAGLSFFALLFSTSTTAYLGLAAFLIVAYLQTIFNALRRPINPQALWFIVSMPIAAPLVMVAIALNDSSAIYVGGLLNDLVFNKMSTASGVERSSWNAQGLQNFIDTFGFGVGNGSMRASSFPVSVLASLGVIGALTVSLFLVTVFLSGLKGDDNPARSAYRNAAKYTCLAWLLAATVSGALVDLGLPFFAFAALACSPVASSFAASTGSTRVLSAESVAR</sequence>
<keyword evidence="1" id="KW-0472">Membrane</keyword>
<feature type="transmembrane region" description="Helical" evidence="1">
    <location>
        <begin position="243"/>
        <end position="259"/>
    </location>
</feature>
<accession>A0A0R3L5G0</accession>
<feature type="transmembrane region" description="Helical" evidence="1">
    <location>
        <begin position="211"/>
        <end position="231"/>
    </location>
</feature>
<organism evidence="2 3">
    <name type="scientific">Bradyrhizobium valentinum</name>
    <dbReference type="NCBI Taxonomy" id="1518501"/>
    <lineage>
        <taxon>Bacteria</taxon>
        <taxon>Pseudomonadati</taxon>
        <taxon>Pseudomonadota</taxon>
        <taxon>Alphaproteobacteria</taxon>
        <taxon>Hyphomicrobiales</taxon>
        <taxon>Nitrobacteraceae</taxon>
        <taxon>Bradyrhizobium</taxon>
    </lineage>
</organism>
<dbReference type="AlphaFoldDB" id="A0A0R3L5G0"/>
<evidence type="ECO:0000256" key="1">
    <source>
        <dbReference type="SAM" id="Phobius"/>
    </source>
</evidence>
<protein>
    <submittedName>
        <fullName evidence="2">Uncharacterized protein</fullName>
    </submittedName>
</protein>
<gene>
    <name evidence="2" type="ORF">CP49_04145</name>
</gene>
<feature type="transmembrane region" description="Helical" evidence="1">
    <location>
        <begin position="292"/>
        <end position="312"/>
    </location>
</feature>
<name>A0A0R3L5G0_9BRAD</name>
<reference evidence="2 3" key="1">
    <citation type="submission" date="2014-03" db="EMBL/GenBank/DDBJ databases">
        <title>Bradyrhizobium valentinum sp. nov., isolated from effective nodules of Lupinus mariae-josephae, a lupine endemic of basic-lime soils in Eastern Spain.</title>
        <authorList>
            <person name="Duran D."/>
            <person name="Rey L."/>
            <person name="Navarro A."/>
            <person name="Busquets A."/>
            <person name="Imperial J."/>
            <person name="Ruiz-Argueso T."/>
        </authorList>
    </citation>
    <scope>NUCLEOTIDE SEQUENCE [LARGE SCALE GENOMIC DNA]</scope>
    <source>
        <strain evidence="2 3">LmjM3</strain>
    </source>
</reference>
<feature type="transmembrane region" description="Helical" evidence="1">
    <location>
        <begin position="417"/>
        <end position="442"/>
    </location>
</feature>
<dbReference type="STRING" id="1518501.CQ10_09730"/>
<feature type="transmembrane region" description="Helical" evidence="1">
    <location>
        <begin position="7"/>
        <end position="35"/>
    </location>
</feature>
<feature type="transmembrane region" description="Helical" evidence="1">
    <location>
        <begin position="84"/>
        <end position="105"/>
    </location>
</feature>
<evidence type="ECO:0000313" key="2">
    <source>
        <dbReference type="EMBL" id="KRR03144.1"/>
    </source>
</evidence>
<feature type="transmembrane region" description="Helical" evidence="1">
    <location>
        <begin position="265"/>
        <end position="285"/>
    </location>
</feature>
<feature type="transmembrane region" description="Helical" evidence="1">
    <location>
        <begin position="162"/>
        <end position="191"/>
    </location>
</feature>
<keyword evidence="1" id="KW-0812">Transmembrane</keyword>
<comment type="caution">
    <text evidence="2">The sequence shown here is derived from an EMBL/GenBank/DDBJ whole genome shotgun (WGS) entry which is preliminary data.</text>
</comment>
<feature type="transmembrane region" description="Helical" evidence="1">
    <location>
        <begin position="133"/>
        <end position="150"/>
    </location>
</feature>
<keyword evidence="3" id="KW-1185">Reference proteome</keyword>
<dbReference type="RefSeq" id="WP_057852911.1">
    <property type="nucleotide sequence ID" value="NZ_LLXX01000143.1"/>
</dbReference>